<dbReference type="PROSITE" id="PS50878">
    <property type="entry name" value="RT_POL"/>
    <property type="match status" value="1"/>
</dbReference>
<evidence type="ECO:0000256" key="4">
    <source>
        <dbReference type="ARBA" id="ARBA00022722"/>
    </source>
</evidence>
<keyword evidence="1" id="KW-0645">Protease</keyword>
<proteinExistence type="predicted"/>
<keyword evidence="5" id="KW-0255">Endonuclease</keyword>
<evidence type="ECO:0000256" key="5">
    <source>
        <dbReference type="ARBA" id="ARBA00022759"/>
    </source>
</evidence>
<dbReference type="FunFam" id="3.10.10.10:FF:000007">
    <property type="entry name" value="Retrovirus-related Pol polyprotein from transposon 17.6-like Protein"/>
    <property type="match status" value="1"/>
</dbReference>
<sequence length="189" mass="22000">MCVDCRSINNITIRYRHPIPHLEDMLDELSGAAIFSKIDLRSGYHQIRMKEGDEWKTAFKTKFGLYEWLVMTFGLTNAPSTFMRLMNHVLRHFIGKFVVVYFDDILIYSRNESEHSDHVRQVLQVLGDARLYGNLDKCTFCKDKVIFLGYIVSKHGFEVDESKIEAIKNWPTPLNVSQVRSFHGLAGFY</sequence>
<dbReference type="Proteomes" id="UP000015106">
    <property type="component" value="Chromosome 1"/>
</dbReference>
<dbReference type="GO" id="GO:0003964">
    <property type="term" value="F:RNA-directed DNA polymerase activity"/>
    <property type="evidence" value="ECO:0007669"/>
    <property type="project" value="UniProtKB-KW"/>
</dbReference>
<dbReference type="GO" id="GO:0004519">
    <property type="term" value="F:endonuclease activity"/>
    <property type="evidence" value="ECO:0007669"/>
    <property type="project" value="UniProtKB-KW"/>
</dbReference>
<dbReference type="Gene3D" id="3.30.70.270">
    <property type="match status" value="2"/>
</dbReference>
<dbReference type="InterPro" id="IPR043128">
    <property type="entry name" value="Rev_trsase/Diguanyl_cyclase"/>
</dbReference>
<organism evidence="9 10">
    <name type="scientific">Triticum urartu</name>
    <name type="common">Red wild einkorn</name>
    <name type="synonym">Crithodium urartu</name>
    <dbReference type="NCBI Taxonomy" id="4572"/>
    <lineage>
        <taxon>Eukaryota</taxon>
        <taxon>Viridiplantae</taxon>
        <taxon>Streptophyta</taxon>
        <taxon>Embryophyta</taxon>
        <taxon>Tracheophyta</taxon>
        <taxon>Spermatophyta</taxon>
        <taxon>Magnoliopsida</taxon>
        <taxon>Liliopsida</taxon>
        <taxon>Poales</taxon>
        <taxon>Poaceae</taxon>
        <taxon>BOP clade</taxon>
        <taxon>Pooideae</taxon>
        <taxon>Triticodae</taxon>
        <taxon>Triticeae</taxon>
        <taxon>Triticinae</taxon>
        <taxon>Triticum</taxon>
    </lineage>
</organism>
<dbReference type="AlphaFoldDB" id="A0A8R7JZH9"/>
<evidence type="ECO:0000256" key="1">
    <source>
        <dbReference type="ARBA" id="ARBA00022670"/>
    </source>
</evidence>
<feature type="domain" description="Reverse transcriptase" evidence="8">
    <location>
        <begin position="1"/>
        <end position="152"/>
    </location>
</feature>
<evidence type="ECO:0000256" key="6">
    <source>
        <dbReference type="ARBA" id="ARBA00022801"/>
    </source>
</evidence>
<keyword evidence="10" id="KW-1185">Reference proteome</keyword>
<evidence type="ECO:0000256" key="2">
    <source>
        <dbReference type="ARBA" id="ARBA00022679"/>
    </source>
</evidence>
<dbReference type="EnsemblPlants" id="TuG1812G0100001932.01.T01">
    <property type="protein sequence ID" value="TuG1812G0100001932.01.T01.cds418249"/>
    <property type="gene ID" value="TuG1812G0100001932.01"/>
</dbReference>
<reference evidence="10" key="1">
    <citation type="journal article" date="2013" name="Nature">
        <title>Draft genome of the wheat A-genome progenitor Triticum urartu.</title>
        <authorList>
            <person name="Ling H.Q."/>
            <person name="Zhao S."/>
            <person name="Liu D."/>
            <person name="Wang J."/>
            <person name="Sun H."/>
            <person name="Zhang C."/>
            <person name="Fan H."/>
            <person name="Li D."/>
            <person name="Dong L."/>
            <person name="Tao Y."/>
            <person name="Gao C."/>
            <person name="Wu H."/>
            <person name="Li Y."/>
            <person name="Cui Y."/>
            <person name="Guo X."/>
            <person name="Zheng S."/>
            <person name="Wang B."/>
            <person name="Yu K."/>
            <person name="Liang Q."/>
            <person name="Yang W."/>
            <person name="Lou X."/>
            <person name="Chen J."/>
            <person name="Feng M."/>
            <person name="Jian J."/>
            <person name="Zhang X."/>
            <person name="Luo G."/>
            <person name="Jiang Y."/>
            <person name="Liu J."/>
            <person name="Wang Z."/>
            <person name="Sha Y."/>
            <person name="Zhang B."/>
            <person name="Wu H."/>
            <person name="Tang D."/>
            <person name="Shen Q."/>
            <person name="Xue P."/>
            <person name="Zou S."/>
            <person name="Wang X."/>
            <person name="Liu X."/>
            <person name="Wang F."/>
            <person name="Yang Y."/>
            <person name="An X."/>
            <person name="Dong Z."/>
            <person name="Zhang K."/>
            <person name="Zhang X."/>
            <person name="Luo M.C."/>
            <person name="Dvorak J."/>
            <person name="Tong Y."/>
            <person name="Wang J."/>
            <person name="Yang H."/>
            <person name="Li Z."/>
            <person name="Wang D."/>
            <person name="Zhang A."/>
            <person name="Wang J."/>
        </authorList>
    </citation>
    <scope>NUCLEOTIDE SEQUENCE</scope>
    <source>
        <strain evidence="10">cv. G1812</strain>
    </source>
</reference>
<reference evidence="9" key="2">
    <citation type="submission" date="2018-03" db="EMBL/GenBank/DDBJ databases">
        <title>The Triticum urartu genome reveals the dynamic nature of wheat genome evolution.</title>
        <authorList>
            <person name="Ling H."/>
            <person name="Ma B."/>
            <person name="Shi X."/>
            <person name="Liu H."/>
            <person name="Dong L."/>
            <person name="Sun H."/>
            <person name="Cao Y."/>
            <person name="Gao Q."/>
            <person name="Zheng S."/>
            <person name="Li Y."/>
            <person name="Yu Y."/>
            <person name="Du H."/>
            <person name="Qi M."/>
            <person name="Li Y."/>
            <person name="Yu H."/>
            <person name="Cui Y."/>
            <person name="Wang N."/>
            <person name="Chen C."/>
            <person name="Wu H."/>
            <person name="Zhao Y."/>
            <person name="Zhang J."/>
            <person name="Li Y."/>
            <person name="Zhou W."/>
            <person name="Zhang B."/>
            <person name="Hu W."/>
            <person name="Eijk M."/>
            <person name="Tang J."/>
            <person name="Witsenboer H."/>
            <person name="Zhao S."/>
            <person name="Li Z."/>
            <person name="Zhang A."/>
            <person name="Wang D."/>
            <person name="Liang C."/>
        </authorList>
    </citation>
    <scope>NUCLEOTIDE SEQUENCE [LARGE SCALE GENOMIC DNA]</scope>
    <source>
        <strain evidence="9">cv. G1812</strain>
    </source>
</reference>
<dbReference type="GO" id="GO:0006508">
    <property type="term" value="P:proteolysis"/>
    <property type="evidence" value="ECO:0007669"/>
    <property type="project" value="UniProtKB-KW"/>
</dbReference>
<dbReference type="InterPro" id="IPR053134">
    <property type="entry name" value="RNA-dir_DNA_polymerase"/>
</dbReference>
<dbReference type="CDD" id="cd01647">
    <property type="entry name" value="RT_LTR"/>
    <property type="match status" value="1"/>
</dbReference>
<dbReference type="SUPFAM" id="SSF56672">
    <property type="entry name" value="DNA/RNA polymerases"/>
    <property type="match status" value="1"/>
</dbReference>
<keyword evidence="3" id="KW-0548">Nucleotidyltransferase</keyword>
<evidence type="ECO:0000313" key="9">
    <source>
        <dbReference type="EnsemblPlants" id="TuG1812G0100001932.01.T01.cds418249"/>
    </source>
</evidence>
<dbReference type="Gramene" id="TuG1812G0100001932.01.T01">
    <property type="protein sequence ID" value="TuG1812G0100001932.01.T01.cds418249"/>
    <property type="gene ID" value="TuG1812G0100001932.01"/>
</dbReference>
<dbReference type="Pfam" id="PF00078">
    <property type="entry name" value="RVT_1"/>
    <property type="match status" value="1"/>
</dbReference>
<dbReference type="InterPro" id="IPR043502">
    <property type="entry name" value="DNA/RNA_pol_sf"/>
</dbReference>
<keyword evidence="2" id="KW-0808">Transferase</keyword>
<protein>
    <recommendedName>
        <fullName evidence="8">Reverse transcriptase domain-containing protein</fullName>
    </recommendedName>
</protein>
<reference evidence="9" key="3">
    <citation type="submission" date="2022-06" db="UniProtKB">
        <authorList>
            <consortium name="EnsemblPlants"/>
        </authorList>
    </citation>
    <scope>IDENTIFICATION</scope>
</reference>
<evidence type="ECO:0000313" key="10">
    <source>
        <dbReference type="Proteomes" id="UP000015106"/>
    </source>
</evidence>
<accession>A0A8R7JZH9</accession>
<dbReference type="Gene3D" id="3.10.10.10">
    <property type="entry name" value="HIV Type 1 Reverse Transcriptase, subunit A, domain 1"/>
    <property type="match status" value="1"/>
</dbReference>
<evidence type="ECO:0000256" key="3">
    <source>
        <dbReference type="ARBA" id="ARBA00022695"/>
    </source>
</evidence>
<name>A0A8R7JZH9_TRIUA</name>
<keyword evidence="6" id="KW-0378">Hydrolase</keyword>
<dbReference type="InterPro" id="IPR000477">
    <property type="entry name" value="RT_dom"/>
</dbReference>
<evidence type="ECO:0000256" key="7">
    <source>
        <dbReference type="ARBA" id="ARBA00022918"/>
    </source>
</evidence>
<keyword evidence="4" id="KW-0540">Nuclease</keyword>
<dbReference type="PANTHER" id="PTHR24559:SF437">
    <property type="entry name" value="RNA-DIRECTED DNA POLYMERASE HOMOLOG"/>
    <property type="match status" value="1"/>
</dbReference>
<evidence type="ECO:0000259" key="8">
    <source>
        <dbReference type="PROSITE" id="PS50878"/>
    </source>
</evidence>
<dbReference type="GO" id="GO:0008233">
    <property type="term" value="F:peptidase activity"/>
    <property type="evidence" value="ECO:0007669"/>
    <property type="project" value="UniProtKB-KW"/>
</dbReference>
<dbReference type="PANTHER" id="PTHR24559">
    <property type="entry name" value="TRANSPOSON TY3-I GAG-POL POLYPROTEIN"/>
    <property type="match status" value="1"/>
</dbReference>
<keyword evidence="7" id="KW-0695">RNA-directed DNA polymerase</keyword>